<accession>A0A1H0AK89</accession>
<dbReference type="InterPro" id="IPR020556">
    <property type="entry name" value="Amidase_CS"/>
</dbReference>
<evidence type="ECO:0000313" key="3">
    <source>
        <dbReference type="EMBL" id="SDN33958.1"/>
    </source>
</evidence>
<dbReference type="PANTHER" id="PTHR11895:SF7">
    <property type="entry name" value="GLUTAMYL-TRNA(GLN) AMIDOTRANSFERASE SUBUNIT A, MITOCHONDRIAL"/>
    <property type="match status" value="1"/>
</dbReference>
<dbReference type="Pfam" id="PF01425">
    <property type="entry name" value="Amidase"/>
    <property type="match status" value="1"/>
</dbReference>
<evidence type="ECO:0000256" key="1">
    <source>
        <dbReference type="ARBA" id="ARBA00009199"/>
    </source>
</evidence>
<evidence type="ECO:0000313" key="4">
    <source>
        <dbReference type="Proteomes" id="UP000198680"/>
    </source>
</evidence>
<comment type="similarity">
    <text evidence="1">Belongs to the amidase family.</text>
</comment>
<dbReference type="PANTHER" id="PTHR11895">
    <property type="entry name" value="TRANSAMIDASE"/>
    <property type="match status" value="1"/>
</dbReference>
<dbReference type="Gene3D" id="3.90.1300.10">
    <property type="entry name" value="Amidase signature (AS) domain"/>
    <property type="match status" value="1"/>
</dbReference>
<dbReference type="PROSITE" id="PS00571">
    <property type="entry name" value="AMIDASES"/>
    <property type="match status" value="1"/>
</dbReference>
<gene>
    <name evidence="3" type="ORF">SAMN05660642_04600</name>
</gene>
<name>A0A1H0AK89_9ACTN</name>
<dbReference type="GO" id="GO:0003824">
    <property type="term" value="F:catalytic activity"/>
    <property type="evidence" value="ECO:0007669"/>
    <property type="project" value="InterPro"/>
</dbReference>
<dbReference type="SUPFAM" id="SSF75304">
    <property type="entry name" value="Amidase signature (AS) enzymes"/>
    <property type="match status" value="1"/>
</dbReference>
<dbReference type="InterPro" id="IPR036928">
    <property type="entry name" value="AS_sf"/>
</dbReference>
<feature type="domain" description="Amidase" evidence="2">
    <location>
        <begin position="50"/>
        <end position="444"/>
    </location>
</feature>
<dbReference type="STRING" id="1137991.SAMN05660642_04600"/>
<sequence>MLIAERDYRGWDAVEMARLVRAGELTAADLAETAMDLLDRVPALNAVADVAERLDLPGRATGPLAGVPFAVKELLGWPGLPWTMGSRLLVGHRAPGFSPYAAAIRDAGLQVLCSTTSSEFGLLGSTETALHGTTLNPWGEGLSAGGSSGGSAALVAAGVVPMAHGNDAGGSLRVPASLTGLFGFKPSNRRCAPTGPEVPGLGALVVDHCISRSVRDSAHLLAATERTGPDAIHPPVGLVDRPGHDRLRIAVLVPTLMGEEPEPAVRRELDRAAALCEALGHDVVPAEWPGVDGEALSRAFFVAAARTMSEVARSVVPLLGRPPGPDELEPFTLELMAWAGTLGPEVDAECDRALVQANRAYLGLFERCDVILSPTLARLPWPLGHLAPAAGRGVLVRRTEEAVGYTPIHNTAGCPAMSVPLGRFDGVPVGIHFAAAPGADRLLLQLALALEEAAPWADLRPDLGWLERAA</sequence>
<proteinExistence type="inferred from homology"/>
<evidence type="ECO:0000259" key="2">
    <source>
        <dbReference type="Pfam" id="PF01425"/>
    </source>
</evidence>
<reference evidence="4" key="1">
    <citation type="submission" date="2016-10" db="EMBL/GenBank/DDBJ databases">
        <authorList>
            <person name="Varghese N."/>
            <person name="Submissions S."/>
        </authorList>
    </citation>
    <scope>NUCLEOTIDE SEQUENCE [LARGE SCALE GENOMIC DNA]</scope>
    <source>
        <strain evidence="4">DSM 45419</strain>
    </source>
</reference>
<dbReference type="RefSeq" id="WP_217636248.1">
    <property type="nucleotide sequence ID" value="NZ_FNHE01000017.1"/>
</dbReference>
<protein>
    <submittedName>
        <fullName evidence="3">Amidase</fullName>
    </submittedName>
</protein>
<dbReference type="InterPro" id="IPR023631">
    <property type="entry name" value="Amidase_dom"/>
</dbReference>
<keyword evidence="4" id="KW-1185">Reference proteome</keyword>
<dbReference type="Proteomes" id="UP000198680">
    <property type="component" value="Unassembled WGS sequence"/>
</dbReference>
<organism evidence="3 4">
    <name type="scientific">Geodermatophilus siccatus</name>
    <dbReference type="NCBI Taxonomy" id="1137991"/>
    <lineage>
        <taxon>Bacteria</taxon>
        <taxon>Bacillati</taxon>
        <taxon>Actinomycetota</taxon>
        <taxon>Actinomycetes</taxon>
        <taxon>Geodermatophilales</taxon>
        <taxon>Geodermatophilaceae</taxon>
        <taxon>Geodermatophilus</taxon>
    </lineage>
</organism>
<dbReference type="EMBL" id="FNHE01000017">
    <property type="protein sequence ID" value="SDN33958.1"/>
    <property type="molecule type" value="Genomic_DNA"/>
</dbReference>
<dbReference type="InterPro" id="IPR000120">
    <property type="entry name" value="Amidase"/>
</dbReference>
<dbReference type="AlphaFoldDB" id="A0A1H0AK89"/>